<accession>A0ABQ0L188</accession>
<keyword evidence="3" id="KW-1185">Reference proteome</keyword>
<protein>
    <recommendedName>
        <fullName evidence="4">Membrane-associated protein</fullName>
    </recommendedName>
</protein>
<reference evidence="2" key="1">
    <citation type="submission" date="2014-09" db="EMBL/GenBank/DDBJ databases">
        <title>Genome sequence of the luminous mushroom Mycena chlorophos for searching fungal bioluminescence genes.</title>
        <authorList>
            <person name="Tanaka Y."/>
            <person name="Kasuga D."/>
            <person name="Oba Y."/>
            <person name="Hase S."/>
            <person name="Sato K."/>
            <person name="Oba Y."/>
            <person name="Sakakibara Y."/>
        </authorList>
    </citation>
    <scope>NUCLEOTIDE SEQUENCE</scope>
</reference>
<proteinExistence type="predicted"/>
<name>A0ABQ0L188_MYCCL</name>
<dbReference type="Proteomes" id="UP000815677">
    <property type="component" value="Unassembled WGS sequence"/>
</dbReference>
<organism evidence="2 3">
    <name type="scientific">Mycena chlorophos</name>
    <name type="common">Agaric fungus</name>
    <name type="synonym">Agaricus chlorophos</name>
    <dbReference type="NCBI Taxonomy" id="658473"/>
    <lineage>
        <taxon>Eukaryota</taxon>
        <taxon>Fungi</taxon>
        <taxon>Dikarya</taxon>
        <taxon>Basidiomycota</taxon>
        <taxon>Agaricomycotina</taxon>
        <taxon>Agaricomycetes</taxon>
        <taxon>Agaricomycetidae</taxon>
        <taxon>Agaricales</taxon>
        <taxon>Marasmiineae</taxon>
        <taxon>Mycenaceae</taxon>
        <taxon>Mycena</taxon>
    </lineage>
</organism>
<evidence type="ECO:0008006" key="4">
    <source>
        <dbReference type="Google" id="ProtNLM"/>
    </source>
</evidence>
<evidence type="ECO:0000313" key="2">
    <source>
        <dbReference type="EMBL" id="GAT43541.1"/>
    </source>
</evidence>
<evidence type="ECO:0000313" key="3">
    <source>
        <dbReference type="Proteomes" id="UP000815677"/>
    </source>
</evidence>
<sequence length="477" mass="49922">MISVQLVALAVSLSAVGLVVVYRRSRAVGAAAVPITDTNGFLSPSSVLPISNNNNPLNSTSSASGAQANISLGPIERRQALAPPSSSNIALTCPIVDTVANALANGNPVGDEPFTKCGVVDASTANGGFGSHSSLSALSEIGGATFSTSCFLTPPNTTTANAVTLPIGQQQQAARRVPAPLHLTNKAFAVPEFLLNVTATTKVAGRAPLTADAPMRQSLLPLLHILHPLDELAAPQLTLDVEGRVEMILPGDRTVSLPAIRSDRRVAPHGQESSSKQSSKDSEYEMIFHLDLDDDFELVAPLSAHNPGSSAAFTALGPDESARLMRNLGGSEEFFSPSTIASLRAGEEAAAQCGDTDDTTTSFEGISSVNESDIMAMMNSSIVEVPATEKDGVFQVGPSSSGTTRGNLFTGTMLPATTTPFNSPARGEEVAQDVDGMWRRRPLAHAESNTDFEMIPVPVQKKGPRRSSRNRIAGDRD</sequence>
<dbReference type="EMBL" id="DF839158">
    <property type="protein sequence ID" value="GAT43541.1"/>
    <property type="molecule type" value="Genomic_DNA"/>
</dbReference>
<evidence type="ECO:0000256" key="1">
    <source>
        <dbReference type="SAM" id="MobiDB-lite"/>
    </source>
</evidence>
<feature type="region of interest" description="Disordered" evidence="1">
    <location>
        <begin position="443"/>
        <end position="477"/>
    </location>
</feature>
<feature type="region of interest" description="Disordered" evidence="1">
    <location>
        <begin position="259"/>
        <end position="282"/>
    </location>
</feature>
<gene>
    <name evidence="2" type="ORF">MCHLO_01217</name>
</gene>